<dbReference type="EMBL" id="KB445793">
    <property type="protein sequence ID" value="EMD39447.1"/>
    <property type="molecule type" value="Genomic_DNA"/>
</dbReference>
<keyword evidence="2" id="KW-1185">Reference proteome</keyword>
<dbReference type="InterPro" id="IPR032675">
    <property type="entry name" value="LRR_dom_sf"/>
</dbReference>
<gene>
    <name evidence="1" type="ORF">CERSUDRAFT_111753</name>
</gene>
<name>M2RLW3_CERS8</name>
<dbReference type="Proteomes" id="UP000016930">
    <property type="component" value="Unassembled WGS sequence"/>
</dbReference>
<dbReference type="OrthoDB" id="2734540at2759"/>
<dbReference type="SUPFAM" id="SSF52047">
    <property type="entry name" value="RNI-like"/>
    <property type="match status" value="1"/>
</dbReference>
<dbReference type="AlphaFoldDB" id="M2RLW3"/>
<organism evidence="1 2">
    <name type="scientific">Ceriporiopsis subvermispora (strain B)</name>
    <name type="common">White-rot fungus</name>
    <name type="synonym">Gelatoporia subvermispora</name>
    <dbReference type="NCBI Taxonomy" id="914234"/>
    <lineage>
        <taxon>Eukaryota</taxon>
        <taxon>Fungi</taxon>
        <taxon>Dikarya</taxon>
        <taxon>Basidiomycota</taxon>
        <taxon>Agaricomycotina</taxon>
        <taxon>Agaricomycetes</taxon>
        <taxon>Polyporales</taxon>
        <taxon>Gelatoporiaceae</taxon>
        <taxon>Gelatoporia</taxon>
    </lineage>
</organism>
<sequence length="473" mass="52299">MFRATYLNPQKSSSWSNGSELPEMEEIVQRHIRAEATSSREVKGILNALNFDVLYSIMVLLSRRDLLCLMRTCQDLHSECMKLLLRSDIQLKDPPIISRFCTYVLNDPHTRGPLLRSISVSLDWIHIIRKEEISPLCSVLMHACNLKKLAILHTQILHSLQPDLLAAALSSLSSLEVFEVRGAHVLNPAVVRNMRSPLTHLTLNWDGQASWADADTGMLAFCLPTLQTLHLTASLPHVPKPPRFPALRDLTLTRPAPVPEIVTLLRECPALRAVRFQTPPVPAPAAESARERYAAEHAQLSWPCLAHVAADLAGLYQVALRQRTRRVDVVVGALGAHTGVWAAAVLADMQPAHIQLKVQVAAEHELVLLPELLRAATQLRVLKLIFAPGQPIGPDVVVAMVRLLSVVRLEIVELVGQNTHTPESFALAMAAAVPSIRFISVSSLKRTQSFSIMRGEPPENAIVELITDPYPEI</sequence>
<reference evidence="1 2" key="1">
    <citation type="journal article" date="2012" name="Proc. Natl. Acad. Sci. U.S.A.">
        <title>Comparative genomics of Ceriporiopsis subvermispora and Phanerochaete chrysosporium provide insight into selective ligninolysis.</title>
        <authorList>
            <person name="Fernandez-Fueyo E."/>
            <person name="Ruiz-Duenas F.J."/>
            <person name="Ferreira P."/>
            <person name="Floudas D."/>
            <person name="Hibbett D.S."/>
            <person name="Canessa P."/>
            <person name="Larrondo L.F."/>
            <person name="James T.Y."/>
            <person name="Seelenfreund D."/>
            <person name="Lobos S."/>
            <person name="Polanco R."/>
            <person name="Tello M."/>
            <person name="Honda Y."/>
            <person name="Watanabe T."/>
            <person name="Watanabe T."/>
            <person name="Ryu J.S."/>
            <person name="Kubicek C.P."/>
            <person name="Schmoll M."/>
            <person name="Gaskell J."/>
            <person name="Hammel K.E."/>
            <person name="St John F.J."/>
            <person name="Vanden Wymelenberg A."/>
            <person name="Sabat G."/>
            <person name="Splinter BonDurant S."/>
            <person name="Syed K."/>
            <person name="Yadav J.S."/>
            <person name="Doddapaneni H."/>
            <person name="Subramanian V."/>
            <person name="Lavin J.L."/>
            <person name="Oguiza J.A."/>
            <person name="Perez G."/>
            <person name="Pisabarro A.G."/>
            <person name="Ramirez L."/>
            <person name="Santoyo F."/>
            <person name="Master E."/>
            <person name="Coutinho P.M."/>
            <person name="Henrissat B."/>
            <person name="Lombard V."/>
            <person name="Magnuson J.K."/>
            <person name="Kuees U."/>
            <person name="Hori C."/>
            <person name="Igarashi K."/>
            <person name="Samejima M."/>
            <person name="Held B.W."/>
            <person name="Barry K.W."/>
            <person name="LaButti K.M."/>
            <person name="Lapidus A."/>
            <person name="Lindquist E.A."/>
            <person name="Lucas S.M."/>
            <person name="Riley R."/>
            <person name="Salamov A.A."/>
            <person name="Hoffmeister D."/>
            <person name="Schwenk D."/>
            <person name="Hadar Y."/>
            <person name="Yarden O."/>
            <person name="de Vries R.P."/>
            <person name="Wiebenga A."/>
            <person name="Stenlid J."/>
            <person name="Eastwood D."/>
            <person name="Grigoriev I.V."/>
            <person name="Berka R.M."/>
            <person name="Blanchette R.A."/>
            <person name="Kersten P."/>
            <person name="Martinez A.T."/>
            <person name="Vicuna R."/>
            <person name="Cullen D."/>
        </authorList>
    </citation>
    <scope>NUCLEOTIDE SEQUENCE [LARGE SCALE GENOMIC DNA]</scope>
    <source>
        <strain evidence="1 2">B</strain>
    </source>
</reference>
<dbReference type="HOGENOM" id="CLU_670840_0_0_1"/>
<accession>M2RLW3</accession>
<proteinExistence type="predicted"/>
<evidence type="ECO:0008006" key="3">
    <source>
        <dbReference type="Google" id="ProtNLM"/>
    </source>
</evidence>
<evidence type="ECO:0000313" key="1">
    <source>
        <dbReference type="EMBL" id="EMD39447.1"/>
    </source>
</evidence>
<evidence type="ECO:0000313" key="2">
    <source>
        <dbReference type="Proteomes" id="UP000016930"/>
    </source>
</evidence>
<dbReference type="Gene3D" id="3.80.10.10">
    <property type="entry name" value="Ribonuclease Inhibitor"/>
    <property type="match status" value="1"/>
</dbReference>
<protein>
    <recommendedName>
        <fullName evidence="3">F-box domain-containing protein</fullName>
    </recommendedName>
</protein>